<dbReference type="AlphaFoldDB" id="A0A6A4PEZ9"/>
<keyword evidence="3" id="KW-1185">Reference proteome</keyword>
<dbReference type="Proteomes" id="UP000447434">
    <property type="component" value="Chromosome 14"/>
</dbReference>
<accession>A0A6A4PEZ9</accession>
<comment type="caution">
    <text evidence="2">The sequence shown here is derived from an EMBL/GenBank/DDBJ whole genome shotgun (WGS) entry which is preliminary data.</text>
</comment>
<protein>
    <submittedName>
        <fullName evidence="2">Uncharacterized protein</fullName>
    </submittedName>
</protein>
<proteinExistence type="predicted"/>
<reference evidence="3" key="1">
    <citation type="journal article" date="2020" name="Nat. Commun.">
        <title>Genome sequence of the cluster root forming white lupin.</title>
        <authorList>
            <person name="Hufnagel B."/>
            <person name="Marques A."/>
            <person name="Soriano A."/>
            <person name="Marques L."/>
            <person name="Divol F."/>
            <person name="Doumas P."/>
            <person name="Sallet E."/>
            <person name="Mancinotti D."/>
            <person name="Carrere S."/>
            <person name="Marande W."/>
            <person name="Arribat S."/>
            <person name="Keller J."/>
            <person name="Huneau C."/>
            <person name="Blein T."/>
            <person name="Aime D."/>
            <person name="Laguerre M."/>
            <person name="Taylor J."/>
            <person name="Schubert V."/>
            <person name="Nelson M."/>
            <person name="Geu-Flores F."/>
            <person name="Crespi M."/>
            <person name="Gallardo-Guerrero K."/>
            <person name="Delaux P.-M."/>
            <person name="Salse J."/>
            <person name="Berges H."/>
            <person name="Guyot R."/>
            <person name="Gouzy J."/>
            <person name="Peret B."/>
        </authorList>
    </citation>
    <scope>NUCLEOTIDE SEQUENCE [LARGE SCALE GENOMIC DNA]</scope>
    <source>
        <strain evidence="3">cv. Amiga</strain>
    </source>
</reference>
<feature type="transmembrane region" description="Helical" evidence="1">
    <location>
        <begin position="27"/>
        <end position="54"/>
    </location>
</feature>
<organism evidence="2 3">
    <name type="scientific">Lupinus albus</name>
    <name type="common">White lupine</name>
    <name type="synonym">Lupinus termis</name>
    <dbReference type="NCBI Taxonomy" id="3870"/>
    <lineage>
        <taxon>Eukaryota</taxon>
        <taxon>Viridiplantae</taxon>
        <taxon>Streptophyta</taxon>
        <taxon>Embryophyta</taxon>
        <taxon>Tracheophyta</taxon>
        <taxon>Spermatophyta</taxon>
        <taxon>Magnoliopsida</taxon>
        <taxon>eudicotyledons</taxon>
        <taxon>Gunneridae</taxon>
        <taxon>Pentapetalae</taxon>
        <taxon>rosids</taxon>
        <taxon>fabids</taxon>
        <taxon>Fabales</taxon>
        <taxon>Fabaceae</taxon>
        <taxon>Papilionoideae</taxon>
        <taxon>50 kb inversion clade</taxon>
        <taxon>genistoids sensu lato</taxon>
        <taxon>core genistoids</taxon>
        <taxon>Genisteae</taxon>
        <taxon>Lupinus</taxon>
    </lineage>
</organism>
<sequence length="85" mass="9614">MDESSQEDQKLWNVVWKSLISLKSRVLAWRIILNMIPYSVGNCGSSFLLLSFLLSNLTSSLWLVEARGGVTFNQKVSLFTRSSTD</sequence>
<keyword evidence="1" id="KW-0812">Transmembrane</keyword>
<evidence type="ECO:0000313" key="3">
    <source>
        <dbReference type="Proteomes" id="UP000447434"/>
    </source>
</evidence>
<keyword evidence="1" id="KW-1133">Transmembrane helix</keyword>
<name>A0A6A4PEZ9_LUPAL</name>
<evidence type="ECO:0000313" key="2">
    <source>
        <dbReference type="EMBL" id="KAE9599437.1"/>
    </source>
</evidence>
<gene>
    <name evidence="2" type="ORF">Lalb_Chr14g0362221</name>
</gene>
<keyword evidence="1" id="KW-0472">Membrane</keyword>
<evidence type="ECO:0000256" key="1">
    <source>
        <dbReference type="SAM" id="Phobius"/>
    </source>
</evidence>
<dbReference type="EMBL" id="WOCE01000014">
    <property type="protein sequence ID" value="KAE9599437.1"/>
    <property type="molecule type" value="Genomic_DNA"/>
</dbReference>